<comment type="cofactor">
    <cofactor evidence="1">
        <name>Zn(2+)</name>
        <dbReference type="ChEBI" id="CHEBI:29105"/>
    </cofactor>
</comment>
<dbReference type="GO" id="GO:0016491">
    <property type="term" value="F:oxidoreductase activity"/>
    <property type="evidence" value="ECO:0007669"/>
    <property type="project" value="UniProtKB-KW"/>
</dbReference>
<dbReference type="EMBL" id="LAZR01009942">
    <property type="protein sequence ID" value="KKM69728.1"/>
    <property type="molecule type" value="Genomic_DNA"/>
</dbReference>
<evidence type="ECO:0000313" key="6">
    <source>
        <dbReference type="EMBL" id="KKM69728.1"/>
    </source>
</evidence>
<feature type="domain" description="Enoyl reductase (ER)" evidence="5">
    <location>
        <begin position="8"/>
        <end position="380"/>
    </location>
</feature>
<dbReference type="InterPro" id="IPR013154">
    <property type="entry name" value="ADH-like_N"/>
</dbReference>
<dbReference type="PANTHER" id="PTHR42813">
    <property type="entry name" value="ZINC-TYPE ALCOHOL DEHYDROGENASE-LIKE"/>
    <property type="match status" value="1"/>
</dbReference>
<dbReference type="PROSITE" id="PS00059">
    <property type="entry name" value="ADH_ZINC"/>
    <property type="match status" value="1"/>
</dbReference>
<keyword evidence="3" id="KW-0862">Zinc</keyword>
<dbReference type="InterPro" id="IPR013149">
    <property type="entry name" value="ADH-like_C"/>
</dbReference>
<dbReference type="Pfam" id="PF08240">
    <property type="entry name" value="ADH_N"/>
    <property type="match status" value="1"/>
</dbReference>
<dbReference type="InterPro" id="IPR020843">
    <property type="entry name" value="ER"/>
</dbReference>
<dbReference type="InterPro" id="IPR011032">
    <property type="entry name" value="GroES-like_sf"/>
</dbReference>
<dbReference type="SUPFAM" id="SSF51735">
    <property type="entry name" value="NAD(P)-binding Rossmann-fold domains"/>
    <property type="match status" value="1"/>
</dbReference>
<proteinExistence type="predicted"/>
<dbReference type="Pfam" id="PF00107">
    <property type="entry name" value="ADH_zinc_N"/>
    <property type="match status" value="1"/>
</dbReference>
<evidence type="ECO:0000256" key="3">
    <source>
        <dbReference type="ARBA" id="ARBA00022833"/>
    </source>
</evidence>
<dbReference type="PANTHER" id="PTHR42813:SF2">
    <property type="entry name" value="DEHYDROGENASE, ZINC-CONTAINING, PUTATIVE (AFU_ORTHOLOGUE AFUA_2G02810)-RELATED"/>
    <property type="match status" value="1"/>
</dbReference>
<dbReference type="GO" id="GO:0008270">
    <property type="term" value="F:zinc ion binding"/>
    <property type="evidence" value="ECO:0007669"/>
    <property type="project" value="InterPro"/>
</dbReference>
<comment type="caution">
    <text evidence="6">The sequence shown here is derived from an EMBL/GenBank/DDBJ whole genome shotgun (WGS) entry which is preliminary data.</text>
</comment>
<evidence type="ECO:0000256" key="4">
    <source>
        <dbReference type="ARBA" id="ARBA00023002"/>
    </source>
</evidence>
<gene>
    <name evidence="6" type="ORF">LCGC14_1447890</name>
</gene>
<keyword evidence="2" id="KW-0479">Metal-binding</keyword>
<name>A0A0F9JJF3_9ZZZZ</name>
<dbReference type="InterPro" id="IPR002328">
    <property type="entry name" value="ADH_Zn_CS"/>
</dbReference>
<dbReference type="Gene3D" id="3.40.50.720">
    <property type="entry name" value="NAD(P)-binding Rossmann-like Domain"/>
    <property type="match status" value="1"/>
</dbReference>
<protein>
    <recommendedName>
        <fullName evidence="5">Enoyl reductase (ER) domain-containing protein</fullName>
    </recommendedName>
</protein>
<dbReference type="SUPFAM" id="SSF50129">
    <property type="entry name" value="GroES-like"/>
    <property type="match status" value="1"/>
</dbReference>
<reference evidence="6" key="1">
    <citation type="journal article" date="2015" name="Nature">
        <title>Complex archaea that bridge the gap between prokaryotes and eukaryotes.</title>
        <authorList>
            <person name="Spang A."/>
            <person name="Saw J.H."/>
            <person name="Jorgensen S.L."/>
            <person name="Zaremba-Niedzwiedzka K."/>
            <person name="Martijn J."/>
            <person name="Lind A.E."/>
            <person name="van Eijk R."/>
            <person name="Schleper C."/>
            <person name="Guy L."/>
            <person name="Ettema T.J."/>
        </authorList>
    </citation>
    <scope>NUCLEOTIDE SEQUENCE</scope>
</reference>
<evidence type="ECO:0000256" key="1">
    <source>
        <dbReference type="ARBA" id="ARBA00001947"/>
    </source>
</evidence>
<dbReference type="CDD" id="cd08283">
    <property type="entry name" value="FDH_like_1"/>
    <property type="match status" value="1"/>
</dbReference>
<dbReference type="SMART" id="SM00829">
    <property type="entry name" value="PKS_ER"/>
    <property type="match status" value="1"/>
</dbReference>
<dbReference type="InterPro" id="IPR036291">
    <property type="entry name" value="NAD(P)-bd_dom_sf"/>
</dbReference>
<organism evidence="6">
    <name type="scientific">marine sediment metagenome</name>
    <dbReference type="NCBI Taxonomy" id="412755"/>
    <lineage>
        <taxon>unclassified sequences</taxon>
        <taxon>metagenomes</taxon>
        <taxon>ecological metagenomes</taxon>
    </lineage>
</organism>
<sequence length="382" mass="41571">MKALCYEGKEKVQVNTVPDPKIQEPTDIIIKVTSTAICGSDLHIYGGLMPTMKEGDVLGHEFMGEVVELGSEVKKFKIGDRVVIPFTIACGNCEYCHDDLFSLCDNSNPNDELCKENLGHSISGLFGFSHMLGGFAGGQAEFVRVPYADVGPIKVPESLSDDKVLFLSDIFPTGYMGAENANIKKGDTVAIWGCGPVGQFAIQSAWMLGAERVIAIDCVKERLDMAQKNSNVELIRTVDADQVYLQLMEMTNGRGPDCCIDCVGAEAHGTGGMDKNITKAQPDALAQIFKSCKKAGNVSIPGVYVGKVDGLPLGIAMNKSLSLKMGQTHMQHYLEPLLKKVEEGKIDPSFIITHKMKLDEAPEAYKKFRNKQDNCVKVVLTP</sequence>
<accession>A0A0F9JJF3</accession>
<evidence type="ECO:0000256" key="2">
    <source>
        <dbReference type="ARBA" id="ARBA00022723"/>
    </source>
</evidence>
<evidence type="ECO:0000259" key="5">
    <source>
        <dbReference type="SMART" id="SM00829"/>
    </source>
</evidence>
<dbReference type="AlphaFoldDB" id="A0A0F9JJF3"/>
<keyword evidence="4" id="KW-0560">Oxidoreductase</keyword>
<dbReference type="Gene3D" id="3.90.180.10">
    <property type="entry name" value="Medium-chain alcohol dehydrogenases, catalytic domain"/>
    <property type="match status" value="1"/>
</dbReference>